<sequence>MKVPKQESLHFLCLRAFTTSKLSLSTIISVKQQSFAKFIPTYKAKASASWAWRGKRMGQAPAVFILLHRNSYPVFLYSSLHNATVRLSIKRFHLDGMIYFVVFVRYSDPQFLYMCSSFLMASCRNHEQNGNLDSLSEVHNGSERPRFKFDGSFDRTFPSENDSSNTRDSSKSFSDTQLDAFHHRHGLLLLHFVAMMMFAPSMVAWFQRLAIGKSLPWLLDSTLCICIIVNGICNSKPEFNSFFLPIRGFPILKVRLYFLYLIAGYCSYFAGLAMAPYVAVYAMAAVGAISFSLRMLQRRNRDTKQVTYGSRKRH</sequence>
<dbReference type="PANTHER" id="PTHR47346:SF1">
    <property type="entry name" value="GPI INOSITOL-DEACYLASE"/>
    <property type="match status" value="1"/>
</dbReference>
<name>A0ABU6WHN1_9FABA</name>
<organism evidence="3 4">
    <name type="scientific">Stylosanthes scabra</name>
    <dbReference type="NCBI Taxonomy" id="79078"/>
    <lineage>
        <taxon>Eukaryota</taxon>
        <taxon>Viridiplantae</taxon>
        <taxon>Streptophyta</taxon>
        <taxon>Embryophyta</taxon>
        <taxon>Tracheophyta</taxon>
        <taxon>Spermatophyta</taxon>
        <taxon>Magnoliopsida</taxon>
        <taxon>eudicotyledons</taxon>
        <taxon>Gunneridae</taxon>
        <taxon>Pentapetalae</taxon>
        <taxon>rosids</taxon>
        <taxon>fabids</taxon>
        <taxon>Fabales</taxon>
        <taxon>Fabaceae</taxon>
        <taxon>Papilionoideae</taxon>
        <taxon>50 kb inversion clade</taxon>
        <taxon>dalbergioids sensu lato</taxon>
        <taxon>Dalbergieae</taxon>
        <taxon>Pterocarpus clade</taxon>
        <taxon>Stylosanthes</taxon>
    </lineage>
</organism>
<comment type="caution">
    <text evidence="3">The sequence shown here is derived from an EMBL/GenBank/DDBJ whole genome shotgun (WGS) entry which is preliminary data.</text>
</comment>
<evidence type="ECO:0000256" key="2">
    <source>
        <dbReference type="SAM" id="Phobius"/>
    </source>
</evidence>
<keyword evidence="2" id="KW-0472">Membrane</keyword>
<proteinExistence type="predicted"/>
<keyword evidence="2" id="KW-1133">Transmembrane helix</keyword>
<feature type="compositionally biased region" description="Polar residues" evidence="1">
    <location>
        <begin position="158"/>
        <end position="171"/>
    </location>
</feature>
<dbReference type="Proteomes" id="UP001341840">
    <property type="component" value="Unassembled WGS sequence"/>
</dbReference>
<feature type="region of interest" description="Disordered" evidence="1">
    <location>
        <begin position="146"/>
        <end position="171"/>
    </location>
</feature>
<dbReference type="PANTHER" id="PTHR47346">
    <property type="entry name" value="HYDROLASES, ACTING ON ESTER BOND"/>
    <property type="match status" value="1"/>
</dbReference>
<keyword evidence="2" id="KW-0812">Transmembrane</keyword>
<accession>A0ABU6WHN1</accession>
<evidence type="ECO:0000256" key="1">
    <source>
        <dbReference type="SAM" id="MobiDB-lite"/>
    </source>
</evidence>
<dbReference type="EMBL" id="JASCZI010181694">
    <property type="protein sequence ID" value="MED6185374.1"/>
    <property type="molecule type" value="Genomic_DNA"/>
</dbReference>
<feature type="transmembrane region" description="Helical" evidence="2">
    <location>
        <begin position="254"/>
        <end position="272"/>
    </location>
</feature>
<feature type="transmembrane region" description="Helical" evidence="2">
    <location>
        <begin position="278"/>
        <end position="296"/>
    </location>
</feature>
<keyword evidence="4" id="KW-1185">Reference proteome</keyword>
<evidence type="ECO:0000313" key="3">
    <source>
        <dbReference type="EMBL" id="MED6185374.1"/>
    </source>
</evidence>
<feature type="transmembrane region" description="Helical" evidence="2">
    <location>
        <begin position="214"/>
        <end position="233"/>
    </location>
</feature>
<protein>
    <submittedName>
        <fullName evidence="3">Uncharacterized protein</fullName>
    </submittedName>
</protein>
<evidence type="ECO:0000313" key="4">
    <source>
        <dbReference type="Proteomes" id="UP001341840"/>
    </source>
</evidence>
<gene>
    <name evidence="3" type="ORF">PIB30_056451</name>
</gene>
<feature type="transmembrane region" description="Helical" evidence="2">
    <location>
        <begin position="187"/>
        <end position="208"/>
    </location>
</feature>
<reference evidence="3 4" key="1">
    <citation type="journal article" date="2023" name="Plants (Basel)">
        <title>Bridging the Gap: Combining Genomics and Transcriptomics Approaches to Understand Stylosanthes scabra, an Orphan Legume from the Brazilian Caatinga.</title>
        <authorList>
            <person name="Ferreira-Neto J.R.C."/>
            <person name="da Silva M.D."/>
            <person name="Binneck E."/>
            <person name="de Melo N.F."/>
            <person name="da Silva R.H."/>
            <person name="de Melo A.L.T.M."/>
            <person name="Pandolfi V."/>
            <person name="Bustamante F.O."/>
            <person name="Brasileiro-Vidal A.C."/>
            <person name="Benko-Iseppon A.M."/>
        </authorList>
    </citation>
    <scope>NUCLEOTIDE SEQUENCE [LARGE SCALE GENOMIC DNA]</scope>
    <source>
        <tissue evidence="3">Leaves</tissue>
    </source>
</reference>